<reference evidence="13" key="1">
    <citation type="submission" date="2022-12" db="EMBL/GenBank/DDBJ databases">
        <title>Reference genome sequencing for broad-spectrum identification of bacterial and archaeal isolates by mass spectrometry.</title>
        <authorList>
            <person name="Sekiguchi Y."/>
            <person name="Tourlousse D.M."/>
        </authorList>
    </citation>
    <scope>NUCLEOTIDE SEQUENCE</scope>
    <source>
        <strain evidence="13">10succ1</strain>
    </source>
</reference>
<dbReference type="HAMAP" id="MF_01615">
    <property type="entry name" value="PdxT"/>
    <property type="match status" value="1"/>
</dbReference>
<evidence type="ECO:0000256" key="5">
    <source>
        <dbReference type="ARBA" id="ARBA00023239"/>
    </source>
</evidence>
<comment type="catalytic activity">
    <reaction evidence="6 10">
        <text>aldehydo-D-ribose 5-phosphate + D-glyceraldehyde 3-phosphate + L-glutamine = pyridoxal 5'-phosphate + L-glutamate + phosphate + 3 H2O + H(+)</text>
        <dbReference type="Rhea" id="RHEA:31507"/>
        <dbReference type="ChEBI" id="CHEBI:15377"/>
        <dbReference type="ChEBI" id="CHEBI:15378"/>
        <dbReference type="ChEBI" id="CHEBI:29985"/>
        <dbReference type="ChEBI" id="CHEBI:43474"/>
        <dbReference type="ChEBI" id="CHEBI:58273"/>
        <dbReference type="ChEBI" id="CHEBI:58359"/>
        <dbReference type="ChEBI" id="CHEBI:59776"/>
        <dbReference type="ChEBI" id="CHEBI:597326"/>
        <dbReference type="EC" id="4.3.3.6"/>
    </reaction>
</comment>
<evidence type="ECO:0000256" key="1">
    <source>
        <dbReference type="ARBA" id="ARBA00008345"/>
    </source>
</evidence>
<dbReference type="FunFam" id="3.40.50.880:FF:000010">
    <property type="entry name" value="uncharacterized protein LOC100176842 isoform X2"/>
    <property type="match status" value="1"/>
</dbReference>
<dbReference type="GO" id="GO:0005829">
    <property type="term" value="C:cytosol"/>
    <property type="evidence" value="ECO:0007669"/>
    <property type="project" value="TreeGrafter"/>
</dbReference>
<dbReference type="CDD" id="cd01749">
    <property type="entry name" value="GATase1_PB"/>
    <property type="match status" value="1"/>
</dbReference>
<keyword evidence="2 10" id="KW-0378">Hydrolase</keyword>
<feature type="active site" description="Charge relay system" evidence="10 11">
    <location>
        <position position="170"/>
    </location>
</feature>
<organism evidence="13 14">
    <name type="scientific">Propionigenium maris DSM 9537</name>
    <dbReference type="NCBI Taxonomy" id="1123000"/>
    <lineage>
        <taxon>Bacteria</taxon>
        <taxon>Fusobacteriati</taxon>
        <taxon>Fusobacteriota</taxon>
        <taxon>Fusobacteriia</taxon>
        <taxon>Fusobacteriales</taxon>
        <taxon>Fusobacteriaceae</taxon>
        <taxon>Propionigenium</taxon>
    </lineage>
</organism>
<evidence type="ECO:0000256" key="12">
    <source>
        <dbReference type="PIRSR" id="PIRSR005639-2"/>
    </source>
</evidence>
<dbReference type="PROSITE" id="PS01236">
    <property type="entry name" value="PDXT_SNO_1"/>
    <property type="match status" value="1"/>
</dbReference>
<keyword evidence="4 10" id="KW-0315">Glutamine amidotransferase</keyword>
<dbReference type="PROSITE" id="PS51273">
    <property type="entry name" value="GATASE_TYPE_1"/>
    <property type="match status" value="1"/>
</dbReference>
<evidence type="ECO:0000256" key="7">
    <source>
        <dbReference type="ARBA" id="ARBA00049534"/>
    </source>
</evidence>
<dbReference type="AlphaFoldDB" id="A0A9W6GP44"/>
<evidence type="ECO:0000256" key="3">
    <source>
        <dbReference type="ARBA" id="ARBA00022898"/>
    </source>
</evidence>
<keyword evidence="5 10" id="KW-0456">Lyase</keyword>
<feature type="active site" description="Nucleophile" evidence="10 11">
    <location>
        <position position="79"/>
    </location>
</feature>
<dbReference type="EMBL" id="BSDY01000040">
    <property type="protein sequence ID" value="GLI58228.1"/>
    <property type="molecule type" value="Genomic_DNA"/>
</dbReference>
<evidence type="ECO:0000256" key="10">
    <source>
        <dbReference type="HAMAP-Rule" id="MF_01615"/>
    </source>
</evidence>
<dbReference type="InterPro" id="IPR002161">
    <property type="entry name" value="PdxT/SNO"/>
</dbReference>
<proteinExistence type="inferred from homology"/>
<feature type="binding site" evidence="10 12">
    <location>
        <begin position="47"/>
        <end position="49"/>
    </location>
    <ligand>
        <name>L-glutamine</name>
        <dbReference type="ChEBI" id="CHEBI:58359"/>
    </ligand>
</feature>
<evidence type="ECO:0000256" key="2">
    <source>
        <dbReference type="ARBA" id="ARBA00022801"/>
    </source>
</evidence>
<feature type="binding site" evidence="10 12">
    <location>
        <begin position="134"/>
        <end position="135"/>
    </location>
    <ligand>
        <name>L-glutamine</name>
        <dbReference type="ChEBI" id="CHEBI:58359"/>
    </ligand>
</feature>
<dbReference type="Pfam" id="PF01174">
    <property type="entry name" value="SNO"/>
    <property type="match status" value="1"/>
</dbReference>
<gene>
    <name evidence="10 13" type="primary">pdxT</name>
    <name evidence="13" type="ORF">PM10SUCC1_37420</name>
</gene>
<evidence type="ECO:0000256" key="8">
    <source>
        <dbReference type="ARBA" id="ARBA00054599"/>
    </source>
</evidence>
<dbReference type="InterPro" id="IPR029062">
    <property type="entry name" value="Class_I_gatase-like"/>
</dbReference>
<dbReference type="GO" id="GO:0036381">
    <property type="term" value="F:pyridoxal 5'-phosphate synthase (glutamine hydrolysing) activity"/>
    <property type="evidence" value="ECO:0007669"/>
    <property type="project" value="UniProtKB-UniRule"/>
</dbReference>
<evidence type="ECO:0000313" key="14">
    <source>
        <dbReference type="Proteomes" id="UP001144471"/>
    </source>
</evidence>
<comment type="function">
    <text evidence="8 10">Catalyzes the hydrolysis of glutamine to glutamate and ammonia as part of the biosynthesis of pyridoxal 5'-phosphate. The resulting ammonia molecule is channeled to the active site of PdxS.</text>
</comment>
<evidence type="ECO:0000256" key="4">
    <source>
        <dbReference type="ARBA" id="ARBA00022962"/>
    </source>
</evidence>
<dbReference type="EC" id="3.5.1.2" evidence="10"/>
<comment type="subunit">
    <text evidence="9 10">In the presence of PdxS, forms a dodecamer of heterodimers. Only shows activity in the heterodimer.</text>
</comment>
<dbReference type="Proteomes" id="UP001144471">
    <property type="component" value="Unassembled WGS sequence"/>
</dbReference>
<evidence type="ECO:0000313" key="13">
    <source>
        <dbReference type="EMBL" id="GLI58228.1"/>
    </source>
</evidence>
<protein>
    <recommendedName>
        <fullName evidence="10">Pyridoxal 5'-phosphate synthase subunit PdxT</fullName>
        <ecNumber evidence="10">4.3.3.6</ecNumber>
    </recommendedName>
    <alternativeName>
        <fullName evidence="10">Pdx2</fullName>
    </alternativeName>
    <alternativeName>
        <fullName evidence="10">Pyridoxal 5'-phosphate synthase glutaminase subunit</fullName>
        <ecNumber evidence="10">3.5.1.2</ecNumber>
    </alternativeName>
</protein>
<dbReference type="PROSITE" id="PS51130">
    <property type="entry name" value="PDXT_SNO_2"/>
    <property type="match status" value="1"/>
</dbReference>
<comment type="similarity">
    <text evidence="1 10">Belongs to the glutaminase PdxT/SNO family.</text>
</comment>
<comment type="pathway">
    <text evidence="10">Cofactor biosynthesis; pyridoxal 5'-phosphate biosynthesis.</text>
</comment>
<evidence type="ECO:0000256" key="9">
    <source>
        <dbReference type="ARBA" id="ARBA00064749"/>
    </source>
</evidence>
<dbReference type="PANTHER" id="PTHR31559:SF0">
    <property type="entry name" value="PYRIDOXAL 5'-PHOSPHATE SYNTHASE SUBUNIT SNO1-RELATED"/>
    <property type="match status" value="1"/>
</dbReference>
<feature type="active site" description="Charge relay system" evidence="10 11">
    <location>
        <position position="172"/>
    </location>
</feature>
<accession>A0A9W6GP44</accession>
<dbReference type="NCBIfam" id="TIGR03800">
    <property type="entry name" value="PLP_synth_Pdx2"/>
    <property type="match status" value="1"/>
</dbReference>
<dbReference type="PIRSF" id="PIRSF005639">
    <property type="entry name" value="Glut_amidoT_SNO"/>
    <property type="match status" value="1"/>
</dbReference>
<dbReference type="GO" id="GO:0006543">
    <property type="term" value="P:L-glutamine catabolic process"/>
    <property type="evidence" value="ECO:0007669"/>
    <property type="project" value="UniProtKB-UniRule"/>
</dbReference>
<dbReference type="EC" id="4.3.3.6" evidence="10"/>
<evidence type="ECO:0000256" key="6">
    <source>
        <dbReference type="ARBA" id="ARBA00047992"/>
    </source>
</evidence>
<dbReference type="InterPro" id="IPR021196">
    <property type="entry name" value="PdxT/SNO_CS"/>
</dbReference>
<evidence type="ECO:0000256" key="11">
    <source>
        <dbReference type="PIRSR" id="PIRSR005639-1"/>
    </source>
</evidence>
<name>A0A9W6GP44_9FUSO</name>
<dbReference type="GO" id="GO:0008614">
    <property type="term" value="P:pyridoxine metabolic process"/>
    <property type="evidence" value="ECO:0007669"/>
    <property type="project" value="TreeGrafter"/>
</dbReference>
<comment type="catalytic activity">
    <reaction evidence="7 10">
        <text>L-glutamine + H2O = L-glutamate + NH4(+)</text>
        <dbReference type="Rhea" id="RHEA:15889"/>
        <dbReference type="ChEBI" id="CHEBI:15377"/>
        <dbReference type="ChEBI" id="CHEBI:28938"/>
        <dbReference type="ChEBI" id="CHEBI:29985"/>
        <dbReference type="ChEBI" id="CHEBI:58359"/>
        <dbReference type="EC" id="3.5.1.2"/>
    </reaction>
</comment>
<feature type="binding site" evidence="10 12">
    <location>
        <position position="106"/>
    </location>
    <ligand>
        <name>L-glutamine</name>
        <dbReference type="ChEBI" id="CHEBI:58359"/>
    </ligand>
</feature>
<keyword evidence="3 10" id="KW-0663">Pyridoxal phosphate</keyword>
<keyword evidence="14" id="KW-1185">Reference proteome</keyword>
<dbReference type="GO" id="GO:0004359">
    <property type="term" value="F:glutaminase activity"/>
    <property type="evidence" value="ECO:0007669"/>
    <property type="project" value="UniProtKB-UniRule"/>
</dbReference>
<dbReference type="RefSeq" id="WP_281837929.1">
    <property type="nucleotide sequence ID" value="NZ_BSDY01000040.1"/>
</dbReference>
<dbReference type="Gene3D" id="3.40.50.880">
    <property type="match status" value="1"/>
</dbReference>
<comment type="caution">
    <text evidence="13">The sequence shown here is derived from an EMBL/GenBank/DDBJ whole genome shotgun (WGS) entry which is preliminary data.</text>
</comment>
<dbReference type="PANTHER" id="PTHR31559">
    <property type="entry name" value="PYRIDOXAL 5'-PHOSPHATE SYNTHASE SUBUNIT SNO"/>
    <property type="match status" value="1"/>
</dbReference>
<dbReference type="GO" id="GO:1903600">
    <property type="term" value="C:glutaminase complex"/>
    <property type="evidence" value="ECO:0007669"/>
    <property type="project" value="TreeGrafter"/>
</dbReference>
<sequence>MARIGVLALQGAFREHVDIVRGLGYECSEIRKAEELDEIHGLIIPGGESTAMGKLLVDFGIKDILAEKIKGGLPVWGTCAGMILLAKDIADQENTHLSLMDIKVRRNAYGRQLGSFFCEAPVTGVASDVKMPFIRAPYIEKAGEGVDILSVVDDNIVAAREDNLLVTSFHPELTDDTRLHRYFIENMVG</sequence>
<dbReference type="SUPFAM" id="SSF52317">
    <property type="entry name" value="Class I glutamine amidotransferase-like"/>
    <property type="match status" value="1"/>
</dbReference>
<dbReference type="GO" id="GO:0042823">
    <property type="term" value="P:pyridoxal phosphate biosynthetic process"/>
    <property type="evidence" value="ECO:0007669"/>
    <property type="project" value="UniProtKB-UniRule"/>
</dbReference>